<accession>A0A143Y8U3</accession>
<dbReference type="RefSeq" id="WP_087030533.1">
    <property type="nucleotide sequence ID" value="NZ_FJNE01000001.1"/>
</dbReference>
<sequence>MIKLIALDLDGTLLSPDKTISEGNKKALFRAKEAGVKIVLCTGRPLMGISRYVEELDLFQEGDYSITYNGGLVQKNENSEIISQKVLTYQQILDLYELSKELDLPMNMLDLECVYEPEYPAGRASLYKSLQSSSLPFVEQGIHQFEEDHLFNKVVFCIEPEVLDEAIGKIPASYYSKYSMMKSRPLLFEVMHPEVDKGNGIAALCAHLGIEASEVMACGDEENDLAMLDYAGVGVAMGNASDKIKERADFVTKTNVEDGIAHAIEKFVFA</sequence>
<name>A0A143Y8U3_9LACT</name>
<dbReference type="SFLD" id="SFLDG01140">
    <property type="entry name" value="C2.B:_Phosphomannomutase_and_P"/>
    <property type="match status" value="1"/>
</dbReference>
<dbReference type="InterPro" id="IPR036412">
    <property type="entry name" value="HAD-like_sf"/>
</dbReference>
<dbReference type="GO" id="GO:0005829">
    <property type="term" value="C:cytosol"/>
    <property type="evidence" value="ECO:0007669"/>
    <property type="project" value="TreeGrafter"/>
</dbReference>
<dbReference type="SUPFAM" id="SSF56784">
    <property type="entry name" value="HAD-like"/>
    <property type="match status" value="1"/>
</dbReference>
<gene>
    <name evidence="1" type="ORF">Tpal_367</name>
</gene>
<dbReference type="Pfam" id="PF08282">
    <property type="entry name" value="Hydrolase_3"/>
    <property type="match status" value="1"/>
</dbReference>
<dbReference type="SFLD" id="SFLDG01144">
    <property type="entry name" value="C2.B.4:_PGP_Like"/>
    <property type="match status" value="1"/>
</dbReference>
<dbReference type="Proteomes" id="UP000242754">
    <property type="component" value="Unassembled WGS sequence"/>
</dbReference>
<dbReference type="PROSITE" id="PS01228">
    <property type="entry name" value="COF_1"/>
    <property type="match status" value="1"/>
</dbReference>
<proteinExistence type="predicted"/>
<dbReference type="NCBIfam" id="NF007806">
    <property type="entry name" value="PRK10513.1"/>
    <property type="match status" value="1"/>
</dbReference>
<evidence type="ECO:0000313" key="1">
    <source>
        <dbReference type="EMBL" id="CZQ82861.1"/>
    </source>
</evidence>
<dbReference type="OrthoDB" id="9790031at2"/>
<reference evidence="1 2" key="1">
    <citation type="submission" date="2016-02" db="EMBL/GenBank/DDBJ databases">
        <authorList>
            <person name="Wen L."/>
            <person name="He K."/>
            <person name="Yang H."/>
        </authorList>
    </citation>
    <scope>NUCLEOTIDE SEQUENCE [LARGE SCALE GENOMIC DNA]</scope>
    <source>
        <strain evidence="1">Trichococcus palustris</strain>
    </source>
</reference>
<organism evidence="1 2">
    <name type="scientific">Trichococcus palustris</name>
    <dbReference type="NCBI Taxonomy" id="140314"/>
    <lineage>
        <taxon>Bacteria</taxon>
        <taxon>Bacillati</taxon>
        <taxon>Bacillota</taxon>
        <taxon>Bacilli</taxon>
        <taxon>Lactobacillales</taxon>
        <taxon>Carnobacteriaceae</taxon>
        <taxon>Trichococcus</taxon>
    </lineage>
</organism>
<dbReference type="CDD" id="cd07516">
    <property type="entry name" value="HAD_Pase"/>
    <property type="match status" value="1"/>
</dbReference>
<dbReference type="STRING" id="140314.SAMN04488076_10375"/>
<dbReference type="GO" id="GO:0000287">
    <property type="term" value="F:magnesium ion binding"/>
    <property type="evidence" value="ECO:0007669"/>
    <property type="project" value="TreeGrafter"/>
</dbReference>
<dbReference type="PANTHER" id="PTHR10000:SF8">
    <property type="entry name" value="HAD SUPERFAMILY HYDROLASE-LIKE, TYPE 3"/>
    <property type="match status" value="1"/>
</dbReference>
<dbReference type="EMBL" id="FJNE01000001">
    <property type="protein sequence ID" value="CZQ82861.1"/>
    <property type="molecule type" value="Genomic_DNA"/>
</dbReference>
<dbReference type="PANTHER" id="PTHR10000">
    <property type="entry name" value="PHOSPHOSERINE PHOSPHATASE"/>
    <property type="match status" value="1"/>
</dbReference>
<dbReference type="InterPro" id="IPR023214">
    <property type="entry name" value="HAD_sf"/>
</dbReference>
<protein>
    <submittedName>
        <fullName evidence="1">Cof protein</fullName>
    </submittedName>
</protein>
<dbReference type="InterPro" id="IPR000150">
    <property type="entry name" value="Cof"/>
</dbReference>
<dbReference type="GO" id="GO:0016791">
    <property type="term" value="F:phosphatase activity"/>
    <property type="evidence" value="ECO:0007669"/>
    <property type="project" value="TreeGrafter"/>
</dbReference>
<dbReference type="NCBIfam" id="TIGR00099">
    <property type="entry name" value="Cof-subfamily"/>
    <property type="match status" value="1"/>
</dbReference>
<dbReference type="Gene3D" id="3.30.1240.10">
    <property type="match status" value="1"/>
</dbReference>
<dbReference type="AlphaFoldDB" id="A0A143Y8U3"/>
<dbReference type="SFLD" id="SFLDS00003">
    <property type="entry name" value="Haloacid_Dehalogenase"/>
    <property type="match status" value="1"/>
</dbReference>
<evidence type="ECO:0000313" key="2">
    <source>
        <dbReference type="Proteomes" id="UP000242754"/>
    </source>
</evidence>
<keyword evidence="2" id="KW-1185">Reference proteome</keyword>
<dbReference type="Gene3D" id="3.40.50.1000">
    <property type="entry name" value="HAD superfamily/HAD-like"/>
    <property type="match status" value="1"/>
</dbReference>
<dbReference type="NCBIfam" id="TIGR01484">
    <property type="entry name" value="HAD-SF-IIB"/>
    <property type="match status" value="1"/>
</dbReference>
<dbReference type="InterPro" id="IPR006379">
    <property type="entry name" value="HAD-SF_hydro_IIB"/>
</dbReference>